<organism evidence="2 3">
    <name type="scientific">Liparis tanakae</name>
    <name type="common">Tanaka's snailfish</name>
    <dbReference type="NCBI Taxonomy" id="230148"/>
    <lineage>
        <taxon>Eukaryota</taxon>
        <taxon>Metazoa</taxon>
        <taxon>Chordata</taxon>
        <taxon>Craniata</taxon>
        <taxon>Vertebrata</taxon>
        <taxon>Euteleostomi</taxon>
        <taxon>Actinopterygii</taxon>
        <taxon>Neopterygii</taxon>
        <taxon>Teleostei</taxon>
        <taxon>Neoteleostei</taxon>
        <taxon>Acanthomorphata</taxon>
        <taxon>Eupercaria</taxon>
        <taxon>Perciformes</taxon>
        <taxon>Cottioidei</taxon>
        <taxon>Cottales</taxon>
        <taxon>Liparidae</taxon>
        <taxon>Liparis</taxon>
    </lineage>
</organism>
<dbReference type="OrthoDB" id="39497at2759"/>
<dbReference type="Proteomes" id="UP000314294">
    <property type="component" value="Unassembled WGS sequence"/>
</dbReference>
<name>A0A4Z2ESD4_9TELE</name>
<dbReference type="PANTHER" id="PTHR13179">
    <property type="entry name" value="DEP DOMAIN CONTAINING PROTEIN 5"/>
    <property type="match status" value="1"/>
</dbReference>
<comment type="caution">
    <text evidence="2">The sequence shown here is derived from an EMBL/GenBank/DDBJ whole genome shotgun (WGS) entry which is preliminary data.</text>
</comment>
<evidence type="ECO:0000313" key="2">
    <source>
        <dbReference type="EMBL" id="TNN31511.1"/>
    </source>
</evidence>
<dbReference type="GO" id="GO:0005765">
    <property type="term" value="C:lysosomal membrane"/>
    <property type="evidence" value="ECO:0007669"/>
    <property type="project" value="TreeGrafter"/>
</dbReference>
<dbReference type="InterPro" id="IPR048255">
    <property type="entry name" value="IML1_N"/>
</dbReference>
<dbReference type="AlphaFoldDB" id="A0A4Z2ESD4"/>
<accession>A0A4Z2ESD4</accession>
<dbReference type="GO" id="GO:0005096">
    <property type="term" value="F:GTPase activator activity"/>
    <property type="evidence" value="ECO:0007669"/>
    <property type="project" value="InterPro"/>
</dbReference>
<dbReference type="Pfam" id="PF12257">
    <property type="entry name" value="IML1"/>
    <property type="match status" value="1"/>
</dbReference>
<dbReference type="GO" id="GO:0034198">
    <property type="term" value="P:cellular response to amino acid starvation"/>
    <property type="evidence" value="ECO:0007669"/>
    <property type="project" value="TreeGrafter"/>
</dbReference>
<keyword evidence="3" id="KW-1185">Reference proteome</keyword>
<dbReference type="GO" id="GO:1990130">
    <property type="term" value="C:GATOR1 complex"/>
    <property type="evidence" value="ECO:0007669"/>
    <property type="project" value="TreeGrafter"/>
</dbReference>
<evidence type="ECO:0000313" key="3">
    <source>
        <dbReference type="Proteomes" id="UP000314294"/>
    </source>
</evidence>
<feature type="domain" description="Vacuolar membrane-associated protein Iml1 N-terminal" evidence="1">
    <location>
        <begin position="73"/>
        <end position="132"/>
    </location>
</feature>
<reference evidence="2 3" key="1">
    <citation type="submission" date="2019-03" db="EMBL/GenBank/DDBJ databases">
        <title>First draft genome of Liparis tanakae, snailfish: a comprehensive survey of snailfish specific genes.</title>
        <authorList>
            <person name="Kim W."/>
            <person name="Song I."/>
            <person name="Jeong J.-H."/>
            <person name="Kim D."/>
            <person name="Kim S."/>
            <person name="Ryu S."/>
            <person name="Song J.Y."/>
            <person name="Lee S.K."/>
        </authorList>
    </citation>
    <scope>NUCLEOTIDE SEQUENCE [LARGE SCALE GENOMIC DNA]</scope>
    <source>
        <tissue evidence="2">Muscle</tissue>
    </source>
</reference>
<protein>
    <submittedName>
        <fullName evidence="2">DEP domain-containing protein 5</fullName>
    </submittedName>
</protein>
<sequence>MPSSSDEFPEALRGFIRQDHEGHFYEDFYSPEDRVYVLMVENTQELQRNGPPVNRSTEPLEPLTAHLCCPEIRVVAQNERRDEWTSLLVTIKKLFIRYPVLVRLQAADGFPPGSNSTAAQGNYLEAINLSFNGQWTRGDTLHIFRGPSPSD</sequence>
<dbReference type="GO" id="GO:1904262">
    <property type="term" value="P:negative regulation of TORC1 signaling"/>
    <property type="evidence" value="ECO:0007669"/>
    <property type="project" value="TreeGrafter"/>
</dbReference>
<dbReference type="PANTHER" id="PTHR13179:SF8">
    <property type="entry name" value="GATOR COMPLEX PROTEIN DEPDC5"/>
    <property type="match status" value="1"/>
</dbReference>
<dbReference type="InterPro" id="IPR027244">
    <property type="entry name" value="IML1"/>
</dbReference>
<gene>
    <name evidence="2" type="primary">DEPDC5_0</name>
    <name evidence="2" type="ORF">EYF80_058340</name>
</gene>
<proteinExistence type="predicted"/>
<dbReference type="EMBL" id="SRLO01003399">
    <property type="protein sequence ID" value="TNN31511.1"/>
    <property type="molecule type" value="Genomic_DNA"/>
</dbReference>
<dbReference type="GO" id="GO:0010508">
    <property type="term" value="P:positive regulation of autophagy"/>
    <property type="evidence" value="ECO:0007669"/>
    <property type="project" value="TreeGrafter"/>
</dbReference>
<evidence type="ECO:0000259" key="1">
    <source>
        <dbReference type="Pfam" id="PF12257"/>
    </source>
</evidence>